<accession>A0A8S5TCK6</accession>
<name>A0A8S5TCK6_9CAUD</name>
<organism evidence="1">
    <name type="scientific">Myoviridae sp. ctLq07</name>
    <dbReference type="NCBI Taxonomy" id="2827681"/>
    <lineage>
        <taxon>Viruses</taxon>
        <taxon>Duplodnaviria</taxon>
        <taxon>Heunggongvirae</taxon>
        <taxon>Uroviricota</taxon>
        <taxon>Caudoviricetes</taxon>
    </lineage>
</organism>
<reference evidence="1" key="1">
    <citation type="journal article" date="2021" name="Proc. Natl. Acad. Sci. U.S.A.">
        <title>A Catalog of Tens of Thousands of Viruses from Human Metagenomes Reveals Hidden Associations with Chronic Diseases.</title>
        <authorList>
            <person name="Tisza M.J."/>
            <person name="Buck C.B."/>
        </authorList>
    </citation>
    <scope>NUCLEOTIDE SEQUENCE</scope>
    <source>
        <strain evidence="1">CtLq07</strain>
    </source>
</reference>
<evidence type="ECO:0000313" key="1">
    <source>
        <dbReference type="EMBL" id="DAF60490.1"/>
    </source>
</evidence>
<proteinExistence type="predicted"/>
<sequence>MLLFSQKSNHSSRLLLLFFLYLFLLSQLYRFPIFLFHFYRVVRVNCPIVSGITSYLVPSMLSQSDISYI</sequence>
<dbReference type="EMBL" id="BK032789">
    <property type="protein sequence ID" value="DAF60490.1"/>
    <property type="molecule type" value="Genomic_DNA"/>
</dbReference>
<protein>
    <submittedName>
        <fullName evidence="1">Uncharacterized protein</fullName>
    </submittedName>
</protein>